<feature type="domain" description="Deoxynucleoside kinase" evidence="2">
    <location>
        <begin position="7"/>
        <end position="199"/>
    </location>
</feature>
<keyword evidence="3" id="KW-0418">Kinase</keyword>
<proteinExistence type="predicted"/>
<feature type="binding site" evidence="1">
    <location>
        <begin position="11"/>
        <end position="19"/>
    </location>
    <ligand>
        <name>ATP</name>
        <dbReference type="ChEBI" id="CHEBI:30616"/>
    </ligand>
</feature>
<keyword evidence="3" id="KW-0808">Transferase</keyword>
<accession>A0A532V250</accession>
<dbReference type="InterPro" id="IPR031314">
    <property type="entry name" value="DNK_dom"/>
</dbReference>
<dbReference type="Proteomes" id="UP000319619">
    <property type="component" value="Unassembled WGS sequence"/>
</dbReference>
<dbReference type="Gene3D" id="3.40.50.300">
    <property type="entry name" value="P-loop containing nucleotide triphosphate hydrolases"/>
    <property type="match status" value="1"/>
</dbReference>
<dbReference type="InterPro" id="IPR027417">
    <property type="entry name" value="P-loop_NTPase"/>
</dbReference>
<dbReference type="EMBL" id="NJBN01000003">
    <property type="protein sequence ID" value="TKJ41304.1"/>
    <property type="molecule type" value="Genomic_DNA"/>
</dbReference>
<dbReference type="GO" id="GO:0005737">
    <property type="term" value="C:cytoplasm"/>
    <property type="evidence" value="ECO:0007669"/>
    <property type="project" value="TreeGrafter"/>
</dbReference>
<dbReference type="InterPro" id="IPR050566">
    <property type="entry name" value="Deoxyribonucleoside_kinase"/>
</dbReference>
<sequence length="212" mass="25132">MKDIGYLAIEGVIGVGKTSLARRLARDIDARLVLETHDANPFIEDFYRDPAHYAFQTQMFFLLSRFQQQQELLQQDVFHPHTISDYIFAKDKIFAYLNLEDRELKLYEQVSSTLEKNITKPDLIIYLQSTLDRLMKNIRRRGRSYEKYITEEYLEALMEAYNHFFFHYYESPLLVVNATNLDFVKREEDLNTLKEQIDNHPGGVVFFNPMIV</sequence>
<dbReference type="SUPFAM" id="SSF52540">
    <property type="entry name" value="P-loop containing nucleoside triphosphate hydrolases"/>
    <property type="match status" value="1"/>
</dbReference>
<dbReference type="PIRSF" id="PIRSF000705">
    <property type="entry name" value="DNK"/>
    <property type="match status" value="1"/>
</dbReference>
<keyword evidence="1" id="KW-0547">Nucleotide-binding</keyword>
<gene>
    <name evidence="3" type="ORF">CEE37_05555</name>
</gene>
<evidence type="ECO:0000259" key="2">
    <source>
        <dbReference type="Pfam" id="PF01712"/>
    </source>
</evidence>
<dbReference type="InterPro" id="IPR002624">
    <property type="entry name" value="DCK/DGK"/>
</dbReference>
<dbReference type="GO" id="GO:0019136">
    <property type="term" value="F:deoxynucleoside kinase activity"/>
    <property type="evidence" value="ECO:0007669"/>
    <property type="project" value="InterPro"/>
</dbReference>
<feature type="binding site" evidence="1">
    <location>
        <begin position="181"/>
        <end position="183"/>
    </location>
    <ligand>
        <name>ATP</name>
        <dbReference type="ChEBI" id="CHEBI:30616"/>
    </ligand>
</feature>
<dbReference type="PANTHER" id="PTHR10513:SF46">
    <property type="entry name" value="DEOXYGUANOSINE KINASE"/>
    <property type="match status" value="1"/>
</dbReference>
<evidence type="ECO:0000313" key="3">
    <source>
        <dbReference type="EMBL" id="TKJ41304.1"/>
    </source>
</evidence>
<organism evidence="3 4">
    <name type="scientific">candidate division LCP-89 bacterium B3_LCP</name>
    <dbReference type="NCBI Taxonomy" id="2012998"/>
    <lineage>
        <taxon>Bacteria</taxon>
        <taxon>Pseudomonadati</taxon>
        <taxon>Bacteria division LCP-89</taxon>
    </lineage>
</organism>
<dbReference type="PANTHER" id="PTHR10513">
    <property type="entry name" value="DEOXYNUCLEOSIDE KINASE"/>
    <property type="match status" value="1"/>
</dbReference>
<name>A0A532V250_UNCL8</name>
<dbReference type="GO" id="GO:0005524">
    <property type="term" value="F:ATP binding"/>
    <property type="evidence" value="ECO:0007669"/>
    <property type="project" value="UniProtKB-KW"/>
</dbReference>
<evidence type="ECO:0000313" key="4">
    <source>
        <dbReference type="Proteomes" id="UP000319619"/>
    </source>
</evidence>
<keyword evidence="1" id="KW-0067">ATP-binding</keyword>
<dbReference type="AlphaFoldDB" id="A0A532V250"/>
<protein>
    <submittedName>
        <fullName evidence="3">Deoxynucleoside kinase</fullName>
    </submittedName>
</protein>
<dbReference type="Pfam" id="PF01712">
    <property type="entry name" value="dNK"/>
    <property type="match status" value="1"/>
</dbReference>
<evidence type="ECO:0000256" key="1">
    <source>
        <dbReference type="PIRSR" id="PIRSR000705-3"/>
    </source>
</evidence>
<dbReference type="CDD" id="cd01673">
    <property type="entry name" value="dNK"/>
    <property type="match status" value="1"/>
</dbReference>
<reference evidence="3 4" key="1">
    <citation type="submission" date="2017-06" db="EMBL/GenBank/DDBJ databases">
        <title>Novel microbial phyla capable of carbon fixation and sulfur reduction in deep-sea sediments.</title>
        <authorList>
            <person name="Huang J."/>
            <person name="Baker B."/>
            <person name="Wang Y."/>
        </authorList>
    </citation>
    <scope>NUCLEOTIDE SEQUENCE [LARGE SCALE GENOMIC DNA]</scope>
    <source>
        <strain evidence="3">B3_LCP</strain>
    </source>
</reference>
<comment type="caution">
    <text evidence="3">The sequence shown here is derived from an EMBL/GenBank/DDBJ whole genome shotgun (WGS) entry which is preliminary data.</text>
</comment>